<sequence>MSEIITPSGRSLLELKRETKAIIRVTEQKHRKCLDHIAQRELKSYAPWPEEANWTDLLRESWTLDLGPWTLDPDKSELASYSSERGSFEVHPVYWTPASFIFLYLFHGQPATACRCSCAFGSGFKTSRCSRTRPALLRRV</sequence>
<dbReference type="Proteomes" id="UP001157961">
    <property type="component" value="Unassembled WGS sequence"/>
</dbReference>
<proteinExistence type="predicted"/>
<evidence type="ECO:0000313" key="2">
    <source>
        <dbReference type="Proteomes" id="UP001157961"/>
    </source>
</evidence>
<name>A0ABY1PIP9_9RHOB</name>
<protein>
    <submittedName>
        <fullName evidence="1">Uncharacterized protein</fullName>
    </submittedName>
</protein>
<keyword evidence="2" id="KW-1185">Reference proteome</keyword>
<comment type="caution">
    <text evidence="1">The sequence shown here is derived from an EMBL/GenBank/DDBJ whole genome shotgun (WGS) entry which is preliminary data.</text>
</comment>
<evidence type="ECO:0000313" key="1">
    <source>
        <dbReference type="EMBL" id="SMP34301.1"/>
    </source>
</evidence>
<reference evidence="1 2" key="1">
    <citation type="submission" date="2017-05" db="EMBL/GenBank/DDBJ databases">
        <authorList>
            <person name="Varghese N."/>
            <person name="Submissions S."/>
        </authorList>
    </citation>
    <scope>NUCLEOTIDE SEQUENCE [LARGE SCALE GENOMIC DNA]</scope>
    <source>
        <strain evidence="1 2">DSM 29734</strain>
    </source>
</reference>
<organism evidence="1 2">
    <name type="scientific">Shimia sagamensis</name>
    <dbReference type="NCBI Taxonomy" id="1566352"/>
    <lineage>
        <taxon>Bacteria</taxon>
        <taxon>Pseudomonadati</taxon>
        <taxon>Pseudomonadota</taxon>
        <taxon>Alphaproteobacteria</taxon>
        <taxon>Rhodobacterales</taxon>
        <taxon>Roseobacteraceae</taxon>
    </lineage>
</organism>
<dbReference type="EMBL" id="FXTY01000010">
    <property type="protein sequence ID" value="SMP34301.1"/>
    <property type="molecule type" value="Genomic_DNA"/>
</dbReference>
<accession>A0ABY1PIP9</accession>
<gene>
    <name evidence="1" type="ORF">SAMN06265373_1106</name>
</gene>